<comment type="similarity">
    <text evidence="1">Belongs to the HyuE racemase family.</text>
</comment>
<dbReference type="RefSeq" id="WP_267646229.1">
    <property type="nucleotide sequence ID" value="NZ_JANHGR010000001.1"/>
</dbReference>
<proteinExistence type="inferred from homology"/>
<dbReference type="Pfam" id="PF01177">
    <property type="entry name" value="Asp_Glu_race"/>
    <property type="match status" value="1"/>
</dbReference>
<keyword evidence="3" id="KW-1185">Reference proteome</keyword>
<sequence length="241" mass="26117">MTDIAYLVPGRGLEPTELDRREGIANELTPAHVDVSVVDADDGPLSIESEVEHEWCVRSLLGLLRDHEDDHDAFVIGCFGDPGLAAAREFVDKPVVGPASSTFHTAAQLSDQFSCLTIRSTPASKRRQIFADHLGSQLASVRVVEQGVLDVDHESDAVVEKMVTEAERAVTEDAAESVIPGCMSLAFMQVHDRVADGLGVPFLDPVRISLGTAAMWADYGLDHSRVTYPAFSAEREASLFE</sequence>
<dbReference type="PANTHER" id="PTHR28047:SF5">
    <property type="entry name" value="PROTEIN DCG1"/>
    <property type="match status" value="1"/>
</dbReference>
<dbReference type="InterPro" id="IPR015942">
    <property type="entry name" value="Asp/Glu/hydantoin_racemase"/>
</dbReference>
<dbReference type="InterPro" id="IPR052186">
    <property type="entry name" value="Hydantoin_racemase-like"/>
</dbReference>
<protein>
    <submittedName>
        <fullName evidence="2">Aspartate/glutamate racemase family protein</fullName>
    </submittedName>
</protein>
<evidence type="ECO:0000313" key="3">
    <source>
        <dbReference type="Proteomes" id="UP001597139"/>
    </source>
</evidence>
<comment type="caution">
    <text evidence="2">The sequence shown here is derived from an EMBL/GenBank/DDBJ whole genome shotgun (WGS) entry which is preliminary data.</text>
</comment>
<dbReference type="Gene3D" id="3.40.50.12500">
    <property type="match status" value="1"/>
</dbReference>
<accession>A0ABD6BRM4</accession>
<dbReference type="Proteomes" id="UP001597139">
    <property type="component" value="Unassembled WGS sequence"/>
</dbReference>
<evidence type="ECO:0000256" key="1">
    <source>
        <dbReference type="ARBA" id="ARBA00038414"/>
    </source>
</evidence>
<organism evidence="2 3">
    <name type="scientific">Halolamina litorea</name>
    <dbReference type="NCBI Taxonomy" id="1515593"/>
    <lineage>
        <taxon>Archaea</taxon>
        <taxon>Methanobacteriati</taxon>
        <taxon>Methanobacteriota</taxon>
        <taxon>Stenosarchaea group</taxon>
        <taxon>Halobacteria</taxon>
        <taxon>Halobacteriales</taxon>
        <taxon>Haloferacaceae</taxon>
    </lineage>
</organism>
<reference evidence="2 3" key="1">
    <citation type="journal article" date="2019" name="Int. J. Syst. Evol. Microbiol.">
        <title>The Global Catalogue of Microorganisms (GCM) 10K type strain sequencing project: providing services to taxonomists for standard genome sequencing and annotation.</title>
        <authorList>
            <consortium name="The Broad Institute Genomics Platform"/>
            <consortium name="The Broad Institute Genome Sequencing Center for Infectious Disease"/>
            <person name="Wu L."/>
            <person name="Ma J."/>
        </authorList>
    </citation>
    <scope>NUCLEOTIDE SEQUENCE [LARGE SCALE GENOMIC DNA]</scope>
    <source>
        <strain evidence="2 3">CGMCC 1.12859</strain>
    </source>
</reference>
<dbReference type="InterPro" id="IPR053714">
    <property type="entry name" value="Iso_Racemase_Enz_sf"/>
</dbReference>
<dbReference type="PANTHER" id="PTHR28047">
    <property type="entry name" value="PROTEIN DCG1"/>
    <property type="match status" value="1"/>
</dbReference>
<dbReference type="AlphaFoldDB" id="A0ABD6BRM4"/>
<evidence type="ECO:0000313" key="2">
    <source>
        <dbReference type="EMBL" id="MFD1567255.1"/>
    </source>
</evidence>
<name>A0ABD6BRM4_9EURY</name>
<dbReference type="EMBL" id="JBHUCZ010000003">
    <property type="protein sequence ID" value="MFD1567255.1"/>
    <property type="molecule type" value="Genomic_DNA"/>
</dbReference>
<gene>
    <name evidence="2" type="ORF">ACFSAU_07100</name>
</gene>